<dbReference type="InterPro" id="IPR036553">
    <property type="entry name" value="RPTC_insert"/>
</dbReference>
<dbReference type="InterPro" id="IPR037136">
    <property type="entry name" value="RNA3'_phos_cyclase_dom_sf"/>
</dbReference>
<dbReference type="Proteomes" id="UP000887229">
    <property type="component" value="Unassembled WGS sequence"/>
</dbReference>
<dbReference type="GeneID" id="70294933"/>
<organism evidence="2 3">
    <name type="scientific">Emericellopsis atlantica</name>
    <dbReference type="NCBI Taxonomy" id="2614577"/>
    <lineage>
        <taxon>Eukaryota</taxon>
        <taxon>Fungi</taxon>
        <taxon>Dikarya</taxon>
        <taxon>Ascomycota</taxon>
        <taxon>Pezizomycotina</taxon>
        <taxon>Sordariomycetes</taxon>
        <taxon>Hypocreomycetidae</taxon>
        <taxon>Hypocreales</taxon>
        <taxon>Bionectriaceae</taxon>
        <taxon>Emericellopsis</taxon>
    </lineage>
</organism>
<name>A0A9P8CLT3_9HYPO</name>
<dbReference type="InterPro" id="IPR000228">
    <property type="entry name" value="RNA3'_term_phos_cyc"/>
</dbReference>
<evidence type="ECO:0000313" key="2">
    <source>
        <dbReference type="EMBL" id="KAG9251382.1"/>
    </source>
</evidence>
<dbReference type="InterPro" id="IPR013792">
    <property type="entry name" value="RNA3'P_cycl/enolpyr_Trfase_a/b"/>
</dbReference>
<dbReference type="EMBL" id="MU251268">
    <property type="protein sequence ID" value="KAG9251382.1"/>
    <property type="molecule type" value="Genomic_DNA"/>
</dbReference>
<reference evidence="2" key="1">
    <citation type="journal article" date="2021" name="IMA Fungus">
        <title>Genomic characterization of three marine fungi, including Emericellopsis atlantica sp. nov. with signatures of a generalist lifestyle and marine biomass degradation.</title>
        <authorList>
            <person name="Hagestad O.C."/>
            <person name="Hou L."/>
            <person name="Andersen J.H."/>
            <person name="Hansen E.H."/>
            <person name="Altermark B."/>
            <person name="Li C."/>
            <person name="Kuhnert E."/>
            <person name="Cox R.J."/>
            <person name="Crous P.W."/>
            <person name="Spatafora J.W."/>
            <person name="Lail K."/>
            <person name="Amirebrahimi M."/>
            <person name="Lipzen A."/>
            <person name="Pangilinan J."/>
            <person name="Andreopoulos W."/>
            <person name="Hayes R.D."/>
            <person name="Ng V."/>
            <person name="Grigoriev I.V."/>
            <person name="Jackson S.A."/>
            <person name="Sutton T.D.S."/>
            <person name="Dobson A.D.W."/>
            <person name="Rama T."/>
        </authorList>
    </citation>
    <scope>NUCLEOTIDE SEQUENCE</scope>
    <source>
        <strain evidence="2">TS7</strain>
    </source>
</reference>
<dbReference type="SUPFAM" id="SSF55205">
    <property type="entry name" value="EPT/RTPC-like"/>
    <property type="match status" value="1"/>
</dbReference>
<feature type="domain" description="RNA 3'-terminal phosphate cyclase" evidence="1">
    <location>
        <begin position="12"/>
        <end position="345"/>
    </location>
</feature>
<dbReference type="GO" id="GO:0003963">
    <property type="term" value="F:RNA-3'-phosphate cyclase activity"/>
    <property type="evidence" value="ECO:0007669"/>
    <property type="project" value="TreeGrafter"/>
</dbReference>
<keyword evidence="3" id="KW-1185">Reference proteome</keyword>
<evidence type="ECO:0000259" key="1">
    <source>
        <dbReference type="Pfam" id="PF01137"/>
    </source>
</evidence>
<dbReference type="AlphaFoldDB" id="A0A9P8CLT3"/>
<dbReference type="Pfam" id="PF01137">
    <property type="entry name" value="RTC"/>
    <property type="match status" value="1"/>
</dbReference>
<dbReference type="GO" id="GO:0005634">
    <property type="term" value="C:nucleus"/>
    <property type="evidence" value="ECO:0007669"/>
    <property type="project" value="TreeGrafter"/>
</dbReference>
<proteinExistence type="predicted"/>
<sequence>MAKLIHIDGRTGEGGGQLVRLAIGLSAVTTRPVKIANIRGNRPSKGSSGGGLKNQHVTSIRWLADVTEADVEGLRVGSTTLTFIPRRKPSQLVQRNFKITAESGAASTLLILQAILPFCVFAGNESNEPVVLDIVGGTNVSFSLSYEYLDQVLLPTLEDRFGIVVERQLKSRAWSLGSSGKGEITIKVHPLQPKQALQFRTRDFVYPTSWQLKSVNVTIITPSLSHSTLQVEIVARLEQLFPTVDITFKATEDSGNVARWYILLVATSTDGLRWGHDILVSMPKKTKSPDKFAAQVAQQVCKGLDKEIQVRGQVDEHLQDQIVCFQGLCSGLSSMPRGSLPTETPSVSVDEQGFLSANIENMRREKGLQPFGHGSLHTQTAHWIVKELLPEVQFFAKGDVVQGIGWV</sequence>
<dbReference type="Gene3D" id="3.65.10.20">
    <property type="entry name" value="RNA 3'-terminal phosphate cyclase domain"/>
    <property type="match status" value="1"/>
</dbReference>
<accession>A0A9P8CLT3</accession>
<dbReference type="PANTHER" id="PTHR11096">
    <property type="entry name" value="RNA 3' TERMINAL PHOSPHATE CYCLASE"/>
    <property type="match status" value="1"/>
</dbReference>
<dbReference type="Gene3D" id="3.30.360.20">
    <property type="entry name" value="RNA 3'-terminal phosphate cyclase, insert domain"/>
    <property type="match status" value="1"/>
</dbReference>
<dbReference type="GO" id="GO:0006396">
    <property type="term" value="P:RNA processing"/>
    <property type="evidence" value="ECO:0007669"/>
    <property type="project" value="InterPro"/>
</dbReference>
<dbReference type="OrthoDB" id="25029at2759"/>
<comment type="caution">
    <text evidence="2">The sequence shown here is derived from an EMBL/GenBank/DDBJ whole genome shotgun (WGS) entry which is preliminary data.</text>
</comment>
<protein>
    <submittedName>
        <fullName evidence="2">RNA 3'-terminal phosphate cyclase domain-containing protein</fullName>
    </submittedName>
</protein>
<evidence type="ECO:0000313" key="3">
    <source>
        <dbReference type="Proteomes" id="UP000887229"/>
    </source>
</evidence>
<dbReference type="InterPro" id="IPR023797">
    <property type="entry name" value="RNA3'_phos_cyclase_dom"/>
</dbReference>
<dbReference type="PANTHER" id="PTHR11096:SF0">
    <property type="entry name" value="RNA 3'-TERMINAL PHOSPHATE CYCLASE"/>
    <property type="match status" value="1"/>
</dbReference>
<dbReference type="RefSeq" id="XP_046115306.1">
    <property type="nucleotide sequence ID" value="XM_046264030.1"/>
</dbReference>
<gene>
    <name evidence="2" type="ORF">F5Z01DRAFT_663388</name>
</gene>